<reference evidence="1 2" key="1">
    <citation type="submission" date="2018-07" db="EMBL/GenBank/DDBJ databases">
        <title>Genome sequencing of Moraxellaceae gen. HYN0046.</title>
        <authorList>
            <person name="Kim M."/>
            <person name="Yi H."/>
        </authorList>
    </citation>
    <scope>NUCLEOTIDE SEQUENCE [LARGE SCALE GENOMIC DNA]</scope>
    <source>
        <strain evidence="1 2">HYN0046</strain>
    </source>
</reference>
<dbReference type="EMBL" id="CP031222">
    <property type="protein sequence ID" value="AXI03818.1"/>
    <property type="molecule type" value="Genomic_DNA"/>
</dbReference>
<dbReference type="AlphaFoldDB" id="A0A345P959"/>
<dbReference type="OrthoDB" id="9949114at2"/>
<gene>
    <name evidence="1" type="ORF">HYN46_13825</name>
</gene>
<proteinExistence type="predicted"/>
<dbReference type="KEGG" id="mbah:HYN46_13825"/>
<dbReference type="RefSeq" id="WP_114899926.1">
    <property type="nucleotide sequence ID" value="NZ_CP031222.1"/>
</dbReference>
<accession>A0A345P959</accession>
<protein>
    <submittedName>
        <fullName evidence="1">Uncharacterized protein</fullName>
    </submittedName>
</protein>
<organism evidence="1 2">
    <name type="scientific">Aquirhabdus parva</name>
    <dbReference type="NCBI Taxonomy" id="2283318"/>
    <lineage>
        <taxon>Bacteria</taxon>
        <taxon>Pseudomonadati</taxon>
        <taxon>Pseudomonadota</taxon>
        <taxon>Gammaproteobacteria</taxon>
        <taxon>Moraxellales</taxon>
        <taxon>Moraxellaceae</taxon>
        <taxon>Aquirhabdus</taxon>
    </lineage>
</organism>
<keyword evidence="2" id="KW-1185">Reference proteome</keyword>
<evidence type="ECO:0000313" key="2">
    <source>
        <dbReference type="Proteomes" id="UP000253940"/>
    </source>
</evidence>
<name>A0A345P959_9GAMM</name>
<dbReference type="Proteomes" id="UP000253940">
    <property type="component" value="Chromosome"/>
</dbReference>
<evidence type="ECO:0000313" key="1">
    <source>
        <dbReference type="EMBL" id="AXI03818.1"/>
    </source>
</evidence>
<sequence>MKEQYATWFPLGKDLPELDYVSIEINQVGALKLYLKKIYNSPSSRLNPTDRVVIEFAPRPISYRVGSESYRQRTLSALPDDCGGGNFFFSTHSYFLNDFYEDAGERHNHLGFEHLLIVTSVEVFDFIVKERPTVTILSFPED</sequence>